<feature type="transmembrane region" description="Helical" evidence="1">
    <location>
        <begin position="424"/>
        <end position="445"/>
    </location>
</feature>
<feature type="transmembrane region" description="Helical" evidence="1">
    <location>
        <begin position="242"/>
        <end position="262"/>
    </location>
</feature>
<feature type="transmembrane region" description="Helical" evidence="1">
    <location>
        <begin position="76"/>
        <end position="98"/>
    </location>
</feature>
<keyword evidence="1" id="KW-1133">Transmembrane helix</keyword>
<gene>
    <name evidence="2" type="ORF">C1I91_03915</name>
</gene>
<feature type="transmembrane region" description="Helical" evidence="1">
    <location>
        <begin position="12"/>
        <end position="35"/>
    </location>
</feature>
<organism evidence="2 3">
    <name type="scientific">Clostridium manihotivorum</name>
    <dbReference type="NCBI Taxonomy" id="2320868"/>
    <lineage>
        <taxon>Bacteria</taxon>
        <taxon>Bacillati</taxon>
        <taxon>Bacillota</taxon>
        <taxon>Clostridia</taxon>
        <taxon>Eubacteriales</taxon>
        <taxon>Clostridiaceae</taxon>
        <taxon>Clostridium</taxon>
    </lineage>
</organism>
<dbReference type="RefSeq" id="WP_128211323.1">
    <property type="nucleotide sequence ID" value="NZ_CP025746.1"/>
</dbReference>
<feature type="transmembrane region" description="Helical" evidence="1">
    <location>
        <begin position="110"/>
        <end position="129"/>
    </location>
</feature>
<feature type="transmembrane region" description="Helical" evidence="1">
    <location>
        <begin position="496"/>
        <end position="511"/>
    </location>
</feature>
<dbReference type="AlphaFoldDB" id="A0A3R5U3R3"/>
<dbReference type="Proteomes" id="UP000286268">
    <property type="component" value="Chromosome"/>
</dbReference>
<protein>
    <submittedName>
        <fullName evidence="2">Uncharacterized protein</fullName>
    </submittedName>
</protein>
<keyword evidence="3" id="KW-1185">Reference proteome</keyword>
<reference evidence="2 3" key="1">
    <citation type="submission" date="2018-01" db="EMBL/GenBank/DDBJ databases">
        <title>Genome Sequencing and Assembly of Anaerobacter polyendosporus strain CT4.</title>
        <authorList>
            <person name="Tachaapaikoon C."/>
            <person name="Sutheeworapong S."/>
            <person name="Jenjaroenpun P."/>
            <person name="Wongsurawat T."/>
            <person name="Nookeaw I."/>
            <person name="Cheawchanlertfa P."/>
            <person name="Kosugi A."/>
            <person name="Cheevadhanarak S."/>
            <person name="Ratanakhanokchai K."/>
        </authorList>
    </citation>
    <scope>NUCLEOTIDE SEQUENCE [LARGE SCALE GENOMIC DNA]</scope>
    <source>
        <strain evidence="2 3">CT4</strain>
    </source>
</reference>
<evidence type="ECO:0000256" key="1">
    <source>
        <dbReference type="SAM" id="Phobius"/>
    </source>
</evidence>
<name>A0A3R5U3R3_9CLOT</name>
<evidence type="ECO:0000313" key="2">
    <source>
        <dbReference type="EMBL" id="QAA30876.1"/>
    </source>
</evidence>
<dbReference type="KEGG" id="cmah:C1I91_03915"/>
<feature type="transmembrane region" description="Helical" evidence="1">
    <location>
        <begin position="393"/>
        <end position="412"/>
    </location>
</feature>
<accession>A0A3R5U3R3</accession>
<keyword evidence="1" id="KW-0472">Membrane</keyword>
<feature type="transmembrane region" description="Helical" evidence="1">
    <location>
        <begin position="169"/>
        <end position="186"/>
    </location>
</feature>
<proteinExistence type="predicted"/>
<evidence type="ECO:0000313" key="3">
    <source>
        <dbReference type="Proteomes" id="UP000286268"/>
    </source>
</evidence>
<feature type="transmembrane region" description="Helical" evidence="1">
    <location>
        <begin position="457"/>
        <end position="475"/>
    </location>
</feature>
<dbReference type="EMBL" id="CP025746">
    <property type="protein sequence ID" value="QAA30876.1"/>
    <property type="molecule type" value="Genomic_DNA"/>
</dbReference>
<feature type="transmembrane region" description="Helical" evidence="1">
    <location>
        <begin position="141"/>
        <end position="163"/>
    </location>
</feature>
<sequence length="880" mass="101672">MRKIKLNLNDLTLIIIALLSISLICSITLFIRPLIGMADNGDFYRIIGPNGLYHISNCSNDTFFGYFNKQYGIYKYFNETGFMILSTHSLMIQVAIILNKLLNSREIFDIRFLALIYIVVTDFAAYFILKSFLKEMSLKRYKFFAVILFVLIFCDTGYIAYFNSFYGEAVNFSFFLLSIGLLIYMYSFDKIKVSYLLIFSVVSLIFIGSKQQLAPVGIIYSLILFRLIITESSKSLKHALKFLIALFVICSAIFYFSIVGPFDYINRYHSMTRGVLIDEPGPEEILKEFNINPQYAMLAGNTFYNPIPVIQPEDDKLMKEFYSKYSFGSIIKYYLKNPAALGKMLSIASENGYSIRPTAMGNYEKIEGKAFGQKASFFTIYSYIKSRYLPHNIFFTMIVIVSYFFFSIKDYIYYLRTKDVKHQLIEEVFLAVFLIGISQVFVSILGAGDADLSKHLFMFNLSFDMLLYFSCIRIFNHIQNREKIKGKQGRINKFKLIIVMSILTIFFPYNQCNAAERKVMILYDSYKHFSSDYSNLNCLVKLAMEANNSDISIRRLPCELGDVDSYSKIIVLDNEDSGIVENTLYKLGNYKGKVVWLSNNQKKINKLKNDNPIKTMNIAIFNLDIDDYLSKSTILKELDQDKSRGNKRYLVLEKIYPFINLNEFKEKVDFLSTKNIPFICEVMPIYENIDFISMKKFTDSLIYAQNKGGAVVLHSPIFYISDPKGEEVIEKTQMAFSNYLKYKVYPVAVSIPDRWIYKDDYGSMLKLSNSILIEKDKKDNIIDFNMLSLNPYETAIEKVDIEDFIKDPINQISPIGITINSDISLVELKENIFSLSRGGIDFSDLRDVNLRIRLKDDEIRGSDHKIYLNGNLQYSRSVGE</sequence>
<keyword evidence="1" id="KW-0812">Transmembrane</keyword>
<dbReference type="OrthoDB" id="129479at2"/>
<feature type="transmembrane region" description="Helical" evidence="1">
    <location>
        <begin position="214"/>
        <end position="230"/>
    </location>
</feature>